<dbReference type="GO" id="GO:0003916">
    <property type="term" value="F:DNA topoisomerase activity"/>
    <property type="evidence" value="ECO:0007669"/>
    <property type="project" value="InterPro"/>
</dbReference>
<dbReference type="InterPro" id="IPR013498">
    <property type="entry name" value="Topo_IA_Znf"/>
</dbReference>
<dbReference type="GO" id="GO:0006313">
    <property type="term" value="P:DNA transposition"/>
    <property type="evidence" value="ECO:0007669"/>
    <property type="project" value="InterPro"/>
</dbReference>
<protein>
    <submittedName>
        <fullName evidence="3">Topoisomerase DNA-binding C4 zinc finger domain-containing protein</fullName>
    </submittedName>
</protein>
<evidence type="ECO:0000313" key="4">
    <source>
        <dbReference type="Proteomes" id="UP000705867"/>
    </source>
</evidence>
<proteinExistence type="predicted"/>
<feature type="domain" description="InsA N-terminal zinc ribbon" evidence="2">
    <location>
        <begin position="14"/>
        <end position="42"/>
    </location>
</feature>
<dbReference type="GO" id="GO:0005694">
    <property type="term" value="C:chromosome"/>
    <property type="evidence" value="ECO:0007669"/>
    <property type="project" value="InterPro"/>
</dbReference>
<dbReference type="SUPFAM" id="SSF144020">
    <property type="entry name" value="FdhE-like"/>
    <property type="match status" value="1"/>
</dbReference>
<dbReference type="InterPro" id="IPR003220">
    <property type="entry name" value="InsA_N_dom_Znf"/>
</dbReference>
<dbReference type="GO" id="GO:0006265">
    <property type="term" value="P:DNA topological change"/>
    <property type="evidence" value="ECO:0007669"/>
    <property type="project" value="InterPro"/>
</dbReference>
<dbReference type="AlphaFoldDB" id="A0A953J993"/>
<reference evidence="3" key="1">
    <citation type="journal article" date="2021" name="bioRxiv">
        <title>Unraveling nitrogen, sulfur and carbon metabolic pathways and microbial community transcriptional responses to substrate deprivation and toxicity stresses in a bioreactor mimicking anoxic brackish coastal sediment conditions.</title>
        <authorList>
            <person name="Martins P.D."/>
            <person name="Echeveste M.J."/>
            <person name="Arshad A."/>
            <person name="Kurth J."/>
            <person name="Ouboter H."/>
            <person name="Jetten M.S.M."/>
            <person name="Welte C.U."/>
        </authorList>
    </citation>
    <scope>NUCLEOTIDE SEQUENCE</scope>
    <source>
        <strain evidence="3">MAG_39</strain>
    </source>
</reference>
<dbReference type="GO" id="GO:0003677">
    <property type="term" value="F:DNA binding"/>
    <property type="evidence" value="ECO:0007669"/>
    <property type="project" value="UniProtKB-KW"/>
</dbReference>
<dbReference type="Pfam" id="PF01396">
    <property type="entry name" value="Zn_ribbon_Top1"/>
    <property type="match status" value="1"/>
</dbReference>
<organism evidence="3 4">
    <name type="scientific">Candidatus Nitrobium versatile</name>
    <dbReference type="NCBI Taxonomy" id="2884831"/>
    <lineage>
        <taxon>Bacteria</taxon>
        <taxon>Pseudomonadati</taxon>
        <taxon>Nitrospirota</taxon>
        <taxon>Nitrospiria</taxon>
        <taxon>Nitrospirales</taxon>
        <taxon>Nitrospiraceae</taxon>
        <taxon>Candidatus Nitrobium</taxon>
    </lineage>
</organism>
<dbReference type="InterPro" id="IPR024064">
    <property type="entry name" value="FdhE-like_sf"/>
</dbReference>
<evidence type="ECO:0000259" key="2">
    <source>
        <dbReference type="Pfam" id="PF03811"/>
    </source>
</evidence>
<gene>
    <name evidence="3" type="ORF">K8I29_00400</name>
</gene>
<keyword evidence="3" id="KW-0238">DNA-binding</keyword>
<dbReference type="Proteomes" id="UP000705867">
    <property type="component" value="Unassembled WGS sequence"/>
</dbReference>
<evidence type="ECO:0000313" key="3">
    <source>
        <dbReference type="EMBL" id="MBZ0154659.1"/>
    </source>
</evidence>
<feature type="domain" description="DNA topoisomerase type IA zn finger" evidence="1">
    <location>
        <begin position="61"/>
        <end position="91"/>
    </location>
</feature>
<reference evidence="3" key="2">
    <citation type="submission" date="2021-08" db="EMBL/GenBank/DDBJ databases">
        <authorList>
            <person name="Dalcin Martins P."/>
        </authorList>
    </citation>
    <scope>NUCLEOTIDE SEQUENCE</scope>
    <source>
        <strain evidence="3">MAG_39</strain>
    </source>
</reference>
<dbReference type="Pfam" id="PF03811">
    <property type="entry name" value="Zn_ribbon_InsA"/>
    <property type="match status" value="1"/>
</dbReference>
<comment type="caution">
    <text evidence="3">The sequence shown here is derived from an EMBL/GenBank/DDBJ whole genome shotgun (WGS) entry which is preliminary data.</text>
</comment>
<sequence length="106" mass="12165">MNMDICHAGKESGVKCPFCDSEAVYRYGRAWTGKQRFLCLLCEKQFTVGSGRVILRNKPPCPACGRAMHLYKREGEFLRLRCAGYPECKTFMKMRAGREDNELLHP</sequence>
<dbReference type="EMBL" id="JAIOIV010000006">
    <property type="protein sequence ID" value="MBZ0154659.1"/>
    <property type="molecule type" value="Genomic_DNA"/>
</dbReference>
<evidence type="ECO:0000259" key="1">
    <source>
        <dbReference type="Pfam" id="PF01396"/>
    </source>
</evidence>
<name>A0A953J993_9BACT</name>
<accession>A0A953J993</accession>